<accession>A0A6A6TTX5</accession>
<dbReference type="PANTHER" id="PTHR42978">
    <property type="entry name" value="QUORUM-QUENCHING LACTONASE YTNP-RELATED-RELATED"/>
    <property type="match status" value="1"/>
</dbReference>
<keyword evidence="5" id="KW-0862">Zinc</keyword>
<dbReference type="InterPro" id="IPR001279">
    <property type="entry name" value="Metallo-B-lactamas"/>
</dbReference>
<dbReference type="GO" id="GO:0046872">
    <property type="term" value="F:metal ion binding"/>
    <property type="evidence" value="ECO:0007669"/>
    <property type="project" value="UniProtKB-KW"/>
</dbReference>
<dbReference type="Gene3D" id="3.60.15.10">
    <property type="entry name" value="Ribonuclease Z/Hydroxyacylglutathione hydrolase-like"/>
    <property type="match status" value="1"/>
</dbReference>
<comment type="cofactor">
    <cofactor evidence="1">
        <name>Zn(2+)</name>
        <dbReference type="ChEBI" id="CHEBI:29105"/>
    </cofactor>
</comment>
<dbReference type="InterPro" id="IPR036866">
    <property type="entry name" value="RibonucZ/Hydroxyglut_hydro"/>
</dbReference>
<name>A0A6A6TTX5_9PLEO</name>
<dbReference type="GO" id="GO:0016787">
    <property type="term" value="F:hydrolase activity"/>
    <property type="evidence" value="ECO:0007669"/>
    <property type="project" value="UniProtKB-KW"/>
</dbReference>
<dbReference type="SUPFAM" id="SSF56281">
    <property type="entry name" value="Metallo-hydrolase/oxidoreductase"/>
    <property type="match status" value="1"/>
</dbReference>
<evidence type="ECO:0000259" key="6">
    <source>
        <dbReference type="SMART" id="SM00849"/>
    </source>
</evidence>
<feature type="domain" description="Metallo-beta-lactamase" evidence="6">
    <location>
        <begin position="56"/>
        <end position="267"/>
    </location>
</feature>
<evidence type="ECO:0000313" key="7">
    <source>
        <dbReference type="EMBL" id="KAF2662896.1"/>
    </source>
</evidence>
<dbReference type="PANTHER" id="PTHR42978:SF2">
    <property type="entry name" value="102 KBASES UNSTABLE REGION: FROM 1 TO 119443"/>
    <property type="match status" value="1"/>
</dbReference>
<evidence type="ECO:0000256" key="5">
    <source>
        <dbReference type="ARBA" id="ARBA00022833"/>
    </source>
</evidence>
<evidence type="ECO:0000256" key="2">
    <source>
        <dbReference type="ARBA" id="ARBA00007749"/>
    </source>
</evidence>
<gene>
    <name evidence="7" type="ORF">K491DRAFT_686054</name>
</gene>
<dbReference type="Pfam" id="PF00753">
    <property type="entry name" value="Lactamase_B"/>
    <property type="match status" value="1"/>
</dbReference>
<dbReference type="InterPro" id="IPR051013">
    <property type="entry name" value="MBL_superfamily_lactonases"/>
</dbReference>
<proteinExistence type="inferred from homology"/>
<organism evidence="7 8">
    <name type="scientific">Lophiostoma macrostomum CBS 122681</name>
    <dbReference type="NCBI Taxonomy" id="1314788"/>
    <lineage>
        <taxon>Eukaryota</taxon>
        <taxon>Fungi</taxon>
        <taxon>Dikarya</taxon>
        <taxon>Ascomycota</taxon>
        <taxon>Pezizomycotina</taxon>
        <taxon>Dothideomycetes</taxon>
        <taxon>Pleosporomycetidae</taxon>
        <taxon>Pleosporales</taxon>
        <taxon>Lophiostomataceae</taxon>
        <taxon>Lophiostoma</taxon>
    </lineage>
</organism>
<keyword evidence="3" id="KW-0479">Metal-binding</keyword>
<comment type="similarity">
    <text evidence="2">Belongs to the metallo-beta-lactamase superfamily.</text>
</comment>
<sequence>MATPTSIDLINQAPEGTKMWILHLGNLECDEGFFLRGGGVSSLSNPNPVSPRRQLIMLAYLIEHPTEGLILYETGAGDDYPEIVGPQVQDVFSRVEYTKDMNLDAQIAKTGHDIKDIKMVVIGHLHLDHAGGLEPFRKTGIPVYVHELEIKYAFYAVATKTDEGVYLPHYLTFDINWVPFHGSFLELAPGINIHHSPGHTPGLSIMQLNLPKSGTWIFTSDQYHVKENFEKDVPQGWLARDHDAWVKSHQMIKGLKKRTGGKVVLGHCWDTVRDLKLEFAPKAYE</sequence>
<evidence type="ECO:0000256" key="3">
    <source>
        <dbReference type="ARBA" id="ARBA00022723"/>
    </source>
</evidence>
<dbReference type="Proteomes" id="UP000799324">
    <property type="component" value="Unassembled WGS sequence"/>
</dbReference>
<protein>
    <submittedName>
        <fullName evidence="7">Metallo-hydrolase/oxidoreductase</fullName>
    </submittedName>
</protein>
<keyword evidence="4 7" id="KW-0378">Hydrolase</keyword>
<evidence type="ECO:0000313" key="8">
    <source>
        <dbReference type="Proteomes" id="UP000799324"/>
    </source>
</evidence>
<dbReference type="AlphaFoldDB" id="A0A6A6TTX5"/>
<evidence type="ECO:0000256" key="4">
    <source>
        <dbReference type="ARBA" id="ARBA00022801"/>
    </source>
</evidence>
<dbReference type="CDD" id="cd07729">
    <property type="entry name" value="AHL_lactonase_MBL-fold"/>
    <property type="match status" value="1"/>
</dbReference>
<dbReference type="OrthoDB" id="10250730at2759"/>
<keyword evidence="8" id="KW-1185">Reference proteome</keyword>
<dbReference type="SMART" id="SM00849">
    <property type="entry name" value="Lactamase_B"/>
    <property type="match status" value="1"/>
</dbReference>
<evidence type="ECO:0000256" key="1">
    <source>
        <dbReference type="ARBA" id="ARBA00001947"/>
    </source>
</evidence>
<dbReference type="EMBL" id="MU004288">
    <property type="protein sequence ID" value="KAF2662896.1"/>
    <property type="molecule type" value="Genomic_DNA"/>
</dbReference>
<reference evidence="7" key="1">
    <citation type="journal article" date="2020" name="Stud. Mycol.">
        <title>101 Dothideomycetes genomes: a test case for predicting lifestyles and emergence of pathogens.</title>
        <authorList>
            <person name="Haridas S."/>
            <person name="Albert R."/>
            <person name="Binder M."/>
            <person name="Bloem J."/>
            <person name="Labutti K."/>
            <person name="Salamov A."/>
            <person name="Andreopoulos B."/>
            <person name="Baker S."/>
            <person name="Barry K."/>
            <person name="Bills G."/>
            <person name="Bluhm B."/>
            <person name="Cannon C."/>
            <person name="Castanera R."/>
            <person name="Culley D."/>
            <person name="Daum C."/>
            <person name="Ezra D."/>
            <person name="Gonzalez J."/>
            <person name="Henrissat B."/>
            <person name="Kuo A."/>
            <person name="Liang C."/>
            <person name="Lipzen A."/>
            <person name="Lutzoni F."/>
            <person name="Magnuson J."/>
            <person name="Mondo S."/>
            <person name="Nolan M."/>
            <person name="Ohm R."/>
            <person name="Pangilinan J."/>
            <person name="Park H.-J."/>
            <person name="Ramirez L."/>
            <person name="Alfaro M."/>
            <person name="Sun H."/>
            <person name="Tritt A."/>
            <person name="Yoshinaga Y."/>
            <person name="Zwiers L.-H."/>
            <person name="Turgeon B."/>
            <person name="Goodwin S."/>
            <person name="Spatafora J."/>
            <person name="Crous P."/>
            <person name="Grigoriev I."/>
        </authorList>
    </citation>
    <scope>NUCLEOTIDE SEQUENCE</scope>
    <source>
        <strain evidence="7">CBS 122681</strain>
    </source>
</reference>